<sequence length="461" mass="52068">MAGILQGLVAQASKEKVPYPKYKKVSSAHSAPPIVDNFPLAAAAHSATELPPIPRWNVPPSPHVPEKTPLFIGFTRNWRVLQQVVVSYITAGWPPEDIYVVENTGVLDANKLGQLSLQNPFFLNHTRLEMLGVNIIITPTLLTFAQLQNFYLWTSTTEKYPYYFWSHMDLVVLSDDGRFAEQNPDINLEDPNADLSGYKSVYNEALVALYDVLADKDLKWAMRFFSYDRLALVNVTSFRNIGGWDTQIPFYMTDCDMHARLEMEGYNIEEKPAGRIWDIGSGLDDLIVLYRKKSAPGGESIKPASFMDPNKLDEVLEAISLSEKELEKAGMGSRQELDTRNEVKNEVGAVTKPSSDKQSPAAAGWEDDQPNSELYKHLVRVLDDMFRSKAESKRGRNTWQGTQKGGKGDPFYRDSEGFEEAIQMTIAHGRTVFSEKWGHRDCDIVAMGLKPNDAWRVEHDW</sequence>
<reference evidence="3" key="2">
    <citation type="submission" date="2015-01" db="EMBL/GenBank/DDBJ databases">
        <title>Evolutionary Origins and Diversification of the Mycorrhizal Mutualists.</title>
        <authorList>
            <consortium name="DOE Joint Genome Institute"/>
            <consortium name="Mycorrhizal Genomics Consortium"/>
            <person name="Kohler A."/>
            <person name="Kuo A."/>
            <person name="Nagy L.G."/>
            <person name="Floudas D."/>
            <person name="Copeland A."/>
            <person name="Barry K.W."/>
            <person name="Cichocki N."/>
            <person name="Veneault-Fourrey C."/>
            <person name="LaButti K."/>
            <person name="Lindquist E.A."/>
            <person name="Lipzen A."/>
            <person name="Lundell T."/>
            <person name="Morin E."/>
            <person name="Murat C."/>
            <person name="Riley R."/>
            <person name="Ohm R."/>
            <person name="Sun H."/>
            <person name="Tunlid A."/>
            <person name="Henrissat B."/>
            <person name="Grigoriev I.V."/>
            <person name="Hibbett D.S."/>
            <person name="Martin F."/>
        </authorList>
    </citation>
    <scope>NUCLEOTIDE SEQUENCE [LARGE SCALE GENOMIC DNA]</scope>
    <source>
        <strain evidence="3">Zn</strain>
    </source>
</reference>
<proteinExistence type="predicted"/>
<keyword evidence="3" id="KW-1185">Reference proteome</keyword>
<evidence type="ECO:0000313" key="2">
    <source>
        <dbReference type="EMBL" id="KIN03601.1"/>
    </source>
</evidence>
<evidence type="ECO:0000313" key="3">
    <source>
        <dbReference type="Proteomes" id="UP000054321"/>
    </source>
</evidence>
<dbReference type="HOGENOM" id="CLU_031065_0_0_1"/>
<dbReference type="OrthoDB" id="3527108at2759"/>
<reference evidence="2 3" key="1">
    <citation type="submission" date="2014-04" db="EMBL/GenBank/DDBJ databases">
        <authorList>
            <consortium name="DOE Joint Genome Institute"/>
            <person name="Kuo A."/>
            <person name="Martino E."/>
            <person name="Perotto S."/>
            <person name="Kohler A."/>
            <person name="Nagy L.G."/>
            <person name="Floudas D."/>
            <person name="Copeland A."/>
            <person name="Barry K.W."/>
            <person name="Cichocki N."/>
            <person name="Veneault-Fourrey C."/>
            <person name="LaButti K."/>
            <person name="Lindquist E.A."/>
            <person name="Lipzen A."/>
            <person name="Lundell T."/>
            <person name="Morin E."/>
            <person name="Murat C."/>
            <person name="Sun H."/>
            <person name="Tunlid A."/>
            <person name="Henrissat B."/>
            <person name="Grigoriev I.V."/>
            <person name="Hibbett D.S."/>
            <person name="Martin F."/>
            <person name="Nordberg H.P."/>
            <person name="Cantor M.N."/>
            <person name="Hua S.X."/>
        </authorList>
    </citation>
    <scope>NUCLEOTIDE SEQUENCE [LARGE SCALE GENOMIC DNA]</scope>
    <source>
        <strain evidence="2 3">Zn</strain>
    </source>
</reference>
<feature type="region of interest" description="Disordered" evidence="1">
    <location>
        <begin position="390"/>
        <end position="413"/>
    </location>
</feature>
<dbReference type="Proteomes" id="UP000054321">
    <property type="component" value="Unassembled WGS sequence"/>
</dbReference>
<protein>
    <submittedName>
        <fullName evidence="2">Uncharacterized protein</fullName>
    </submittedName>
</protein>
<feature type="region of interest" description="Disordered" evidence="1">
    <location>
        <begin position="326"/>
        <end position="369"/>
    </location>
</feature>
<name>A0A0C3H634_OIDMZ</name>
<feature type="compositionally biased region" description="Basic and acidic residues" evidence="1">
    <location>
        <begin position="335"/>
        <end position="345"/>
    </location>
</feature>
<dbReference type="EMBL" id="KN832873">
    <property type="protein sequence ID" value="KIN03601.1"/>
    <property type="molecule type" value="Genomic_DNA"/>
</dbReference>
<gene>
    <name evidence="2" type="ORF">OIDMADRAFT_102068</name>
</gene>
<dbReference type="STRING" id="913774.A0A0C3H634"/>
<dbReference type="InParanoid" id="A0A0C3H634"/>
<evidence type="ECO:0000256" key="1">
    <source>
        <dbReference type="SAM" id="MobiDB-lite"/>
    </source>
</evidence>
<accession>A0A0C3H634</accession>
<dbReference type="AlphaFoldDB" id="A0A0C3H634"/>
<organism evidence="2 3">
    <name type="scientific">Oidiodendron maius (strain Zn)</name>
    <dbReference type="NCBI Taxonomy" id="913774"/>
    <lineage>
        <taxon>Eukaryota</taxon>
        <taxon>Fungi</taxon>
        <taxon>Dikarya</taxon>
        <taxon>Ascomycota</taxon>
        <taxon>Pezizomycotina</taxon>
        <taxon>Leotiomycetes</taxon>
        <taxon>Leotiomycetes incertae sedis</taxon>
        <taxon>Myxotrichaceae</taxon>
        <taxon>Oidiodendron</taxon>
    </lineage>
</organism>